<comment type="caution">
    <text evidence="1">The sequence shown here is derived from an EMBL/GenBank/DDBJ whole genome shotgun (WGS) entry which is preliminary data.</text>
</comment>
<dbReference type="Proteomes" id="UP000234474">
    <property type="component" value="Unassembled WGS sequence"/>
</dbReference>
<protein>
    <submittedName>
        <fullName evidence="1">Uncharacterized protein</fullName>
    </submittedName>
</protein>
<organism evidence="1 2">
    <name type="scientific">Aspergillus novofumigatus (strain IBT 16806)</name>
    <dbReference type="NCBI Taxonomy" id="1392255"/>
    <lineage>
        <taxon>Eukaryota</taxon>
        <taxon>Fungi</taxon>
        <taxon>Dikarya</taxon>
        <taxon>Ascomycota</taxon>
        <taxon>Pezizomycotina</taxon>
        <taxon>Eurotiomycetes</taxon>
        <taxon>Eurotiomycetidae</taxon>
        <taxon>Eurotiales</taxon>
        <taxon>Aspergillaceae</taxon>
        <taxon>Aspergillus</taxon>
        <taxon>Aspergillus subgen. Fumigati</taxon>
    </lineage>
</organism>
<proteinExistence type="predicted"/>
<keyword evidence="2" id="KW-1185">Reference proteome</keyword>
<evidence type="ECO:0000313" key="1">
    <source>
        <dbReference type="EMBL" id="PKX92946.1"/>
    </source>
</evidence>
<accession>A0A2I1C5R0</accession>
<reference evidence="2" key="1">
    <citation type="journal article" date="2018" name="Proc. Natl. Acad. Sci. U.S.A.">
        <title>Linking secondary metabolites to gene clusters through genome sequencing of six diverse Aspergillus species.</title>
        <authorList>
            <person name="Kaerboelling I."/>
            <person name="Vesth T.C."/>
            <person name="Frisvad J.C."/>
            <person name="Nybo J.L."/>
            <person name="Theobald S."/>
            <person name="Kuo A."/>
            <person name="Bowyer P."/>
            <person name="Matsuda Y."/>
            <person name="Mondo S."/>
            <person name="Lyhne E.K."/>
            <person name="Kogle M.E."/>
            <person name="Clum A."/>
            <person name="Lipzen A."/>
            <person name="Salamov A."/>
            <person name="Ngan C.Y."/>
            <person name="Daum C."/>
            <person name="Chiniquy J."/>
            <person name="Barry K."/>
            <person name="LaButti K."/>
            <person name="Haridas S."/>
            <person name="Simmons B.A."/>
            <person name="Magnuson J.K."/>
            <person name="Mortensen U.H."/>
            <person name="Larsen T.O."/>
            <person name="Grigoriev I.V."/>
            <person name="Baker S.E."/>
            <person name="Andersen M.R."/>
        </authorList>
    </citation>
    <scope>NUCLEOTIDE SEQUENCE [LARGE SCALE GENOMIC DNA]</scope>
    <source>
        <strain evidence="2">IBT 16806</strain>
    </source>
</reference>
<sequence>MTHVSEPVDENEPIRILKRIHMGGAPEQPVCDITCGWLQPRQIPNMGDQHTCGHDAGGHSIANSRTYNHRRMTLQSIIWPRCFACVLQLIFWGDMGSQPVINHHGCFLGCACERWPHTTPQASLLLYLSSINLPTLTSTKTLRTGLSGLFWAVPPKGISTTCTFFMPFTGCAG</sequence>
<dbReference type="AlphaFoldDB" id="A0A2I1C5R0"/>
<gene>
    <name evidence="1" type="ORF">P174DRAFT_217053</name>
</gene>
<dbReference type="RefSeq" id="XP_024681541.1">
    <property type="nucleotide sequence ID" value="XM_024821365.1"/>
</dbReference>
<evidence type="ECO:0000313" key="2">
    <source>
        <dbReference type="Proteomes" id="UP000234474"/>
    </source>
</evidence>
<name>A0A2I1C5R0_ASPN1</name>
<dbReference type="VEuPathDB" id="FungiDB:P174DRAFT_217053"/>
<dbReference type="EMBL" id="MSZS01000005">
    <property type="protein sequence ID" value="PKX92946.1"/>
    <property type="molecule type" value="Genomic_DNA"/>
</dbReference>
<dbReference type="GeneID" id="36528691"/>